<dbReference type="EMBL" id="JARKNE010000012">
    <property type="protein sequence ID" value="KAK5776105.1"/>
    <property type="molecule type" value="Genomic_DNA"/>
</dbReference>
<evidence type="ECO:0000313" key="1">
    <source>
        <dbReference type="EMBL" id="KAK5776105.1"/>
    </source>
</evidence>
<reference evidence="1 2" key="1">
    <citation type="submission" date="2023-03" db="EMBL/GenBank/DDBJ databases">
        <title>WGS of Gossypium arboreum.</title>
        <authorList>
            <person name="Yu D."/>
        </authorList>
    </citation>
    <scope>NUCLEOTIDE SEQUENCE [LARGE SCALE GENOMIC DNA]</scope>
    <source>
        <tissue evidence="1">Leaf</tissue>
    </source>
</reference>
<dbReference type="Proteomes" id="UP001358586">
    <property type="component" value="Chromosome 12"/>
</dbReference>
<sequence>MSPSRDCRADVSQVYIGTLLDVPSSDRHDQLRRSWNSLVLPRWPSTPVERTRVWDCARAIHEGVYGQK</sequence>
<organism evidence="1 2">
    <name type="scientific">Gossypium arboreum</name>
    <name type="common">Tree cotton</name>
    <name type="synonym">Gossypium nanking</name>
    <dbReference type="NCBI Taxonomy" id="29729"/>
    <lineage>
        <taxon>Eukaryota</taxon>
        <taxon>Viridiplantae</taxon>
        <taxon>Streptophyta</taxon>
        <taxon>Embryophyta</taxon>
        <taxon>Tracheophyta</taxon>
        <taxon>Spermatophyta</taxon>
        <taxon>Magnoliopsida</taxon>
        <taxon>eudicotyledons</taxon>
        <taxon>Gunneridae</taxon>
        <taxon>Pentapetalae</taxon>
        <taxon>rosids</taxon>
        <taxon>malvids</taxon>
        <taxon>Malvales</taxon>
        <taxon>Malvaceae</taxon>
        <taxon>Malvoideae</taxon>
        <taxon>Gossypium</taxon>
    </lineage>
</organism>
<evidence type="ECO:0000313" key="2">
    <source>
        <dbReference type="Proteomes" id="UP001358586"/>
    </source>
</evidence>
<comment type="caution">
    <text evidence="1">The sequence shown here is derived from an EMBL/GenBank/DDBJ whole genome shotgun (WGS) entry which is preliminary data.</text>
</comment>
<protein>
    <submittedName>
        <fullName evidence="1">Uncharacterized protein</fullName>
    </submittedName>
</protein>
<gene>
    <name evidence="1" type="ORF">PVK06_044064</name>
</gene>
<name>A0ABR0MRW7_GOSAR</name>
<keyword evidence="2" id="KW-1185">Reference proteome</keyword>
<accession>A0ABR0MRW7</accession>
<proteinExistence type="predicted"/>